<accession>A0ABQ7KL90</accession>
<gene>
    <name evidence="1" type="primary">A10g501820.1_BraROA</name>
    <name evidence="1" type="ORF">IGI04_039905</name>
</gene>
<organism evidence="1 2">
    <name type="scientific">Brassica rapa subsp. trilocularis</name>
    <dbReference type="NCBI Taxonomy" id="1813537"/>
    <lineage>
        <taxon>Eukaryota</taxon>
        <taxon>Viridiplantae</taxon>
        <taxon>Streptophyta</taxon>
        <taxon>Embryophyta</taxon>
        <taxon>Tracheophyta</taxon>
        <taxon>Spermatophyta</taxon>
        <taxon>Magnoliopsida</taxon>
        <taxon>eudicotyledons</taxon>
        <taxon>Gunneridae</taxon>
        <taxon>Pentapetalae</taxon>
        <taxon>rosids</taxon>
        <taxon>malvids</taxon>
        <taxon>Brassicales</taxon>
        <taxon>Brassicaceae</taxon>
        <taxon>Brassiceae</taxon>
        <taxon>Brassica</taxon>
    </lineage>
</organism>
<dbReference type="EMBL" id="JADBGQ010000010">
    <property type="protein sequence ID" value="KAG5375309.1"/>
    <property type="molecule type" value="Genomic_DNA"/>
</dbReference>
<evidence type="ECO:0000313" key="2">
    <source>
        <dbReference type="Proteomes" id="UP000823674"/>
    </source>
</evidence>
<comment type="caution">
    <text evidence="1">The sequence shown here is derived from an EMBL/GenBank/DDBJ whole genome shotgun (WGS) entry which is preliminary data.</text>
</comment>
<name>A0ABQ7KL90_BRACM</name>
<evidence type="ECO:0000313" key="1">
    <source>
        <dbReference type="EMBL" id="KAG5375309.1"/>
    </source>
</evidence>
<reference evidence="1 2" key="1">
    <citation type="submission" date="2021-03" db="EMBL/GenBank/DDBJ databases">
        <authorList>
            <person name="King G.J."/>
            <person name="Bancroft I."/>
            <person name="Baten A."/>
            <person name="Bloomfield J."/>
            <person name="Borpatragohain P."/>
            <person name="He Z."/>
            <person name="Irish N."/>
            <person name="Irwin J."/>
            <person name="Liu K."/>
            <person name="Mauleon R.P."/>
            <person name="Moore J."/>
            <person name="Morris R."/>
            <person name="Ostergaard L."/>
            <person name="Wang B."/>
            <person name="Wells R."/>
        </authorList>
    </citation>
    <scope>NUCLEOTIDE SEQUENCE [LARGE SCALE GENOMIC DNA]</scope>
    <source>
        <strain evidence="1">R-o-18</strain>
        <tissue evidence="1">Leaf</tissue>
    </source>
</reference>
<keyword evidence="2" id="KW-1185">Reference proteome</keyword>
<proteinExistence type="predicted"/>
<dbReference type="Proteomes" id="UP000823674">
    <property type="component" value="Chromosome A10"/>
</dbReference>
<protein>
    <submittedName>
        <fullName evidence="1">Uncharacterized protein</fullName>
    </submittedName>
</protein>
<sequence length="105" mass="11690">MVDSVSVGRSRSATVSRGHHTWQLRRAAAARVAHARVEAKIMEALAASSGLQLQRGRCLRLRLDEKNTLMAFHARNYQQLGRYCRFTKTAETKLKNACDSGGYLG</sequence>